<dbReference type="InterPro" id="IPR054207">
    <property type="entry name" value="DUF6913"/>
</dbReference>
<evidence type="ECO:0000313" key="1">
    <source>
        <dbReference type="EMBL" id="HIW87835.1"/>
    </source>
</evidence>
<evidence type="ECO:0000313" key="2">
    <source>
        <dbReference type="Proteomes" id="UP000824267"/>
    </source>
</evidence>
<name>A0A9D1RI35_9BACT</name>
<comment type="caution">
    <text evidence="1">The sequence shown here is derived from an EMBL/GenBank/DDBJ whole genome shotgun (WGS) entry which is preliminary data.</text>
</comment>
<reference evidence="1" key="1">
    <citation type="journal article" date="2021" name="PeerJ">
        <title>Extensive microbial diversity within the chicken gut microbiome revealed by metagenomics and culture.</title>
        <authorList>
            <person name="Gilroy R."/>
            <person name="Ravi A."/>
            <person name="Getino M."/>
            <person name="Pursley I."/>
            <person name="Horton D.L."/>
            <person name="Alikhan N.F."/>
            <person name="Baker D."/>
            <person name="Gharbi K."/>
            <person name="Hall N."/>
            <person name="Watson M."/>
            <person name="Adriaenssens E.M."/>
            <person name="Foster-Nyarko E."/>
            <person name="Jarju S."/>
            <person name="Secka A."/>
            <person name="Antonio M."/>
            <person name="Oren A."/>
            <person name="Chaudhuri R.R."/>
            <person name="La Ragione R."/>
            <person name="Hildebrand F."/>
            <person name="Pallen M.J."/>
        </authorList>
    </citation>
    <scope>NUCLEOTIDE SEQUENCE</scope>
    <source>
        <strain evidence="1">Gambia16-930</strain>
    </source>
</reference>
<proteinExistence type="predicted"/>
<protein>
    <submittedName>
        <fullName evidence="1">Uncharacterized protein</fullName>
    </submittedName>
</protein>
<dbReference type="EMBL" id="DXGG01000193">
    <property type="protein sequence ID" value="HIW87835.1"/>
    <property type="molecule type" value="Genomic_DNA"/>
</dbReference>
<dbReference type="Proteomes" id="UP000824267">
    <property type="component" value="Unassembled WGS sequence"/>
</dbReference>
<organism evidence="1 2">
    <name type="scientific">Candidatus Onthomorpha intestinigallinarum</name>
    <dbReference type="NCBI Taxonomy" id="2840880"/>
    <lineage>
        <taxon>Bacteria</taxon>
        <taxon>Pseudomonadati</taxon>
        <taxon>Bacteroidota</taxon>
        <taxon>Bacteroidia</taxon>
        <taxon>Bacteroidales</taxon>
        <taxon>Candidatus Onthomorpha</taxon>
    </lineage>
</organism>
<dbReference type="AlphaFoldDB" id="A0A9D1RI35"/>
<sequence length="177" mass="20501">MSLRNALQTLSFRNKAASLVRSRKVYSLGSARTVGFVCLLEDEQEWKDIQTAVNRFQQSGAKVRVLSFYPEKVKPLWYVETMNIVMCSLKEFGLMGIPKGKRVDEFMKDSFDILINLDLNGTFATNYVSVLSTAYFKVGIENQENRKFFDLLIKMENMDLKIYLEQVMFYLSVLKTN</sequence>
<gene>
    <name evidence="1" type="ORF">IAC47_06140</name>
</gene>
<dbReference type="Pfam" id="PF21857">
    <property type="entry name" value="DUF6913"/>
    <property type="match status" value="1"/>
</dbReference>
<accession>A0A9D1RI35</accession>
<reference evidence="1" key="2">
    <citation type="submission" date="2021-04" db="EMBL/GenBank/DDBJ databases">
        <authorList>
            <person name="Gilroy R."/>
        </authorList>
    </citation>
    <scope>NUCLEOTIDE SEQUENCE</scope>
    <source>
        <strain evidence="1">Gambia16-930</strain>
    </source>
</reference>